<sequence>MFGQPVPLVPRLTTEELEMSNHNFLKSLQALQHIRREVRTLRQAIQAEKAEGAKLLEAPEPGQWVWILNHRRGNLEPRWTGPFQVLLSTPSAVRVAEKPYWIHLSHTKPAQPPGDSQQKWQVKQKPGEPLKLTSSV</sequence>
<evidence type="ECO:0000313" key="8">
    <source>
        <dbReference type="EMBL" id="KAF6109615.1"/>
    </source>
</evidence>
<evidence type="ECO:0000259" key="7">
    <source>
        <dbReference type="Pfam" id="PF18697"/>
    </source>
</evidence>
<accession>A0A834E6G7</accession>
<protein>
    <recommendedName>
        <fullName evidence="7">Murine leukemia virus integrase C-terminal domain-containing protein</fullName>
    </recommendedName>
</protein>
<name>A0A834E6G7_9CHIR</name>
<gene>
    <name evidence="8" type="ORF">HJG60_010868</name>
</gene>
<evidence type="ECO:0000256" key="4">
    <source>
        <dbReference type="ARBA" id="ARBA00022759"/>
    </source>
</evidence>
<dbReference type="Gene3D" id="2.30.30.850">
    <property type="match status" value="1"/>
</dbReference>
<evidence type="ECO:0000256" key="2">
    <source>
        <dbReference type="ARBA" id="ARBA00022695"/>
    </source>
</evidence>
<keyword evidence="5" id="KW-0378">Hydrolase</keyword>
<dbReference type="Proteomes" id="UP000664940">
    <property type="component" value="Unassembled WGS sequence"/>
</dbReference>
<dbReference type="GO" id="GO:0016779">
    <property type="term" value="F:nucleotidyltransferase activity"/>
    <property type="evidence" value="ECO:0007669"/>
    <property type="project" value="UniProtKB-KW"/>
</dbReference>
<feature type="domain" description="Murine leukemia virus integrase C-terminal" evidence="7">
    <location>
        <begin position="61"/>
        <end position="112"/>
    </location>
</feature>
<keyword evidence="2" id="KW-0548">Nucleotidyltransferase</keyword>
<keyword evidence="3" id="KW-0540">Nuclease</keyword>
<evidence type="ECO:0000256" key="5">
    <source>
        <dbReference type="ARBA" id="ARBA00022801"/>
    </source>
</evidence>
<evidence type="ECO:0000256" key="3">
    <source>
        <dbReference type="ARBA" id="ARBA00022722"/>
    </source>
</evidence>
<organism evidence="8 9">
    <name type="scientific">Phyllostomus discolor</name>
    <name type="common">pale spear-nosed bat</name>
    <dbReference type="NCBI Taxonomy" id="89673"/>
    <lineage>
        <taxon>Eukaryota</taxon>
        <taxon>Metazoa</taxon>
        <taxon>Chordata</taxon>
        <taxon>Craniata</taxon>
        <taxon>Vertebrata</taxon>
        <taxon>Euteleostomi</taxon>
        <taxon>Mammalia</taxon>
        <taxon>Eutheria</taxon>
        <taxon>Laurasiatheria</taxon>
        <taxon>Chiroptera</taxon>
        <taxon>Yangochiroptera</taxon>
        <taxon>Phyllostomidae</taxon>
        <taxon>Phyllostominae</taxon>
        <taxon>Phyllostomus</taxon>
    </lineage>
</organism>
<comment type="caution">
    <text evidence="8">The sequence shown here is derived from an EMBL/GenBank/DDBJ whole genome shotgun (WGS) entry which is preliminary data.</text>
</comment>
<reference evidence="8 9" key="1">
    <citation type="journal article" date="2020" name="Nature">
        <title>Six reference-quality genomes reveal evolution of bat adaptations.</title>
        <authorList>
            <person name="Jebb D."/>
            <person name="Huang Z."/>
            <person name="Pippel M."/>
            <person name="Hughes G.M."/>
            <person name="Lavrichenko K."/>
            <person name="Devanna P."/>
            <person name="Winkler S."/>
            <person name="Jermiin L.S."/>
            <person name="Skirmuntt E.C."/>
            <person name="Katzourakis A."/>
            <person name="Burkitt-Gray L."/>
            <person name="Ray D.A."/>
            <person name="Sullivan K.A.M."/>
            <person name="Roscito J.G."/>
            <person name="Kirilenko B.M."/>
            <person name="Davalos L.M."/>
            <person name="Corthals A.P."/>
            <person name="Power M.L."/>
            <person name="Jones G."/>
            <person name="Ransome R.D."/>
            <person name="Dechmann D.K.N."/>
            <person name="Locatelli A.G."/>
            <person name="Puechmaille S.J."/>
            <person name="Fedrigo O."/>
            <person name="Jarvis E.D."/>
            <person name="Hiller M."/>
            <person name="Vernes S.C."/>
            <person name="Myers E.W."/>
            <person name="Teeling E.C."/>
        </authorList>
    </citation>
    <scope>NUCLEOTIDE SEQUENCE [LARGE SCALE GENOMIC DNA]</scope>
    <source>
        <strain evidence="8">Bat1K_MPI-CBG_1</strain>
    </source>
</reference>
<dbReference type="Pfam" id="PF18697">
    <property type="entry name" value="MLVIN_C"/>
    <property type="match status" value="1"/>
</dbReference>
<proteinExistence type="predicted"/>
<dbReference type="GO" id="GO:0016787">
    <property type="term" value="F:hydrolase activity"/>
    <property type="evidence" value="ECO:0007669"/>
    <property type="project" value="UniProtKB-KW"/>
</dbReference>
<evidence type="ECO:0000256" key="6">
    <source>
        <dbReference type="SAM" id="MobiDB-lite"/>
    </source>
</evidence>
<evidence type="ECO:0000313" key="9">
    <source>
        <dbReference type="Proteomes" id="UP000664940"/>
    </source>
</evidence>
<dbReference type="InterPro" id="IPR040643">
    <property type="entry name" value="MLVIN_C"/>
</dbReference>
<feature type="region of interest" description="Disordered" evidence="6">
    <location>
        <begin position="105"/>
        <end position="136"/>
    </location>
</feature>
<evidence type="ECO:0000256" key="1">
    <source>
        <dbReference type="ARBA" id="ARBA00022679"/>
    </source>
</evidence>
<dbReference type="EMBL" id="JABVXQ010000005">
    <property type="protein sequence ID" value="KAF6109615.1"/>
    <property type="molecule type" value="Genomic_DNA"/>
</dbReference>
<dbReference type="AlphaFoldDB" id="A0A834E6G7"/>
<keyword evidence="1" id="KW-0808">Transferase</keyword>
<dbReference type="GO" id="GO:0004519">
    <property type="term" value="F:endonuclease activity"/>
    <property type="evidence" value="ECO:0007669"/>
    <property type="project" value="UniProtKB-KW"/>
</dbReference>
<keyword evidence="4" id="KW-0255">Endonuclease</keyword>